<evidence type="ECO:0000256" key="1">
    <source>
        <dbReference type="SAM" id="MobiDB-lite"/>
    </source>
</evidence>
<evidence type="ECO:0000313" key="3">
    <source>
        <dbReference type="Proteomes" id="UP000195570"/>
    </source>
</evidence>
<dbReference type="GeneID" id="92381485"/>
<feature type="region of interest" description="Disordered" evidence="1">
    <location>
        <begin position="62"/>
        <end position="139"/>
    </location>
</feature>
<comment type="caution">
    <text evidence="2">The sequence shown here is derived from an EMBL/GenBank/DDBJ whole genome shotgun (WGS) entry which is preliminary data.</text>
</comment>
<gene>
    <name evidence="2" type="ORF">TEOVI_000755100</name>
</gene>
<protein>
    <submittedName>
        <fullName evidence="2">Uncharacterized protein</fullName>
    </submittedName>
</protein>
<keyword evidence="3" id="KW-1185">Reference proteome</keyword>
<dbReference type="RefSeq" id="XP_067076207.1">
    <property type="nucleotide sequence ID" value="XM_067220106.1"/>
</dbReference>
<feature type="compositionally biased region" description="Pro residues" evidence="1">
    <location>
        <begin position="127"/>
        <end position="139"/>
    </location>
</feature>
<reference evidence="2" key="1">
    <citation type="submission" date="2016-09" db="EMBL/GenBank/DDBJ databases">
        <authorList>
            <person name="Hebert L."/>
            <person name="Moumen B."/>
        </authorList>
    </citation>
    <scope>NUCLEOTIDE SEQUENCE [LARGE SCALE GENOMIC DNA]</scope>
    <source>
        <strain evidence="2">OVI</strain>
    </source>
</reference>
<feature type="region of interest" description="Disordered" evidence="1">
    <location>
        <begin position="1"/>
        <end position="44"/>
    </location>
</feature>
<accession>A0A1G4HYR2</accession>
<organism evidence="2 3">
    <name type="scientific">Trypanosoma equiperdum</name>
    <dbReference type="NCBI Taxonomy" id="5694"/>
    <lineage>
        <taxon>Eukaryota</taxon>
        <taxon>Discoba</taxon>
        <taxon>Euglenozoa</taxon>
        <taxon>Kinetoplastea</taxon>
        <taxon>Metakinetoplastina</taxon>
        <taxon>Trypanosomatida</taxon>
        <taxon>Trypanosomatidae</taxon>
        <taxon>Trypanosoma</taxon>
    </lineage>
</organism>
<proteinExistence type="predicted"/>
<dbReference type="AlphaFoldDB" id="A0A1G4HYR2"/>
<feature type="compositionally biased region" description="Polar residues" evidence="1">
    <location>
        <begin position="89"/>
        <end position="112"/>
    </location>
</feature>
<evidence type="ECO:0000313" key="2">
    <source>
        <dbReference type="EMBL" id="SCU64441.1"/>
    </source>
</evidence>
<dbReference type="EMBL" id="CZPT02000059">
    <property type="protein sequence ID" value="SCU64441.1"/>
    <property type="molecule type" value="Genomic_DNA"/>
</dbReference>
<dbReference type="Proteomes" id="UP000195570">
    <property type="component" value="Unassembled WGS sequence"/>
</dbReference>
<sequence>MHKQGLTYKYGNEPRVFPERRKRERPPPFQPLDPQRDLAATAEIKSAAQTLMAVPPDCYGAQHSSVKRPAYEHRRESFRRSGHRRSQTETEQLSVEQRNFTSRQQNEGCSTQDVEDGAVKTTTHQPEVPPMEAKPPEPSPLQELLRRIIIFEFSSKCTQRSINVVRTICDTLCKNPAGVVEAMLVIEGCFADALKERNQQRLLHYWYIVDAIMKLFRDRQLMLEAVFVALPHLLLVYVPWNNSKLAMEPWFNREKDTENYKNLFNVWESIVPEKITNDIKKLWQDGFPVGIH</sequence>
<dbReference type="VEuPathDB" id="TriTrypDB:TEOVI_000755100"/>
<feature type="compositionally biased region" description="Basic and acidic residues" evidence="1">
    <location>
        <begin position="69"/>
        <end position="79"/>
    </location>
</feature>
<name>A0A1G4HYR2_TRYEQ</name>